<name>A0ABX5LEU9_9MICO</name>
<evidence type="ECO:0008006" key="3">
    <source>
        <dbReference type="Google" id="ProtNLM"/>
    </source>
</evidence>
<protein>
    <recommendedName>
        <fullName evidence="3">Stage II sporulation protein E</fullName>
    </recommendedName>
</protein>
<evidence type="ECO:0000313" key="1">
    <source>
        <dbReference type="EMBL" id="PWJ65895.1"/>
    </source>
</evidence>
<reference evidence="1 2" key="1">
    <citation type="submission" date="2018-03" db="EMBL/GenBank/DDBJ databases">
        <title>Genomic Encyclopedia of Type Strains, Phase III (KMG-III): the genomes of soil and plant-associated and newly described type strains.</title>
        <authorList>
            <person name="Whitman W."/>
        </authorList>
    </citation>
    <scope>NUCLEOTIDE SEQUENCE [LARGE SCALE GENOMIC DNA]</scope>
    <source>
        <strain evidence="1 2">VKM Ac-1602</strain>
    </source>
</reference>
<dbReference type="RefSeq" id="WP_127843913.1">
    <property type="nucleotide sequence ID" value="NZ_QGDV01000002.1"/>
</dbReference>
<organism evidence="1 2">
    <name type="scientific">Rathayibacter iranicus NCPPB 2253 = VKM Ac-1602</name>
    <dbReference type="NCBI Taxonomy" id="1328868"/>
    <lineage>
        <taxon>Bacteria</taxon>
        <taxon>Bacillati</taxon>
        <taxon>Actinomycetota</taxon>
        <taxon>Actinomycetes</taxon>
        <taxon>Micrococcales</taxon>
        <taxon>Microbacteriaceae</taxon>
        <taxon>Rathayibacter</taxon>
    </lineage>
</organism>
<evidence type="ECO:0000313" key="2">
    <source>
        <dbReference type="Proteomes" id="UP000245674"/>
    </source>
</evidence>
<sequence length="74" mass="7630">MDQLSDSRQPAVLCCSDGLLDALGGGLDAFDALAPLVRAGDDDALFGYLDELAVDAHDDVTALVLRRSPAASPS</sequence>
<gene>
    <name evidence="1" type="ORF">B0H03_10235</name>
</gene>
<keyword evidence="2" id="KW-1185">Reference proteome</keyword>
<comment type="caution">
    <text evidence="1">The sequence shown here is derived from an EMBL/GenBank/DDBJ whole genome shotgun (WGS) entry which is preliminary data.</text>
</comment>
<accession>A0ABX5LEU9</accession>
<dbReference type="Proteomes" id="UP000245674">
    <property type="component" value="Unassembled WGS sequence"/>
</dbReference>
<proteinExistence type="predicted"/>
<dbReference type="EMBL" id="QGDV01000002">
    <property type="protein sequence ID" value="PWJ65895.1"/>
    <property type="molecule type" value="Genomic_DNA"/>
</dbReference>